<reference evidence="1 2" key="1">
    <citation type="submission" date="2023-10" db="EMBL/GenBank/DDBJ databases">
        <title>Draft genome sequence of Xylaria bambusicola isolate GMP-LS, the root and basal stem rot pathogen of sugarcane in Indonesia.</title>
        <authorList>
            <person name="Selvaraj P."/>
            <person name="Muralishankar V."/>
            <person name="Muruganantham S."/>
            <person name="Sp S."/>
            <person name="Haryani S."/>
            <person name="Lau K.J.X."/>
            <person name="Naqvi N.I."/>
        </authorList>
    </citation>
    <scope>NUCLEOTIDE SEQUENCE [LARGE SCALE GENOMIC DNA]</scope>
    <source>
        <strain evidence="1">GMP-LS</strain>
    </source>
</reference>
<sequence>MELRDFVVANRLARPPTGEGIGCHQTQCGGLLEIQCDPTIGNAKDEQDLLWGMPGSRPRRWKKVHAKKADTIGAEIEAVMPNLLTRDYRVT</sequence>
<dbReference type="EMBL" id="JAWHQM010000009">
    <property type="protein sequence ID" value="KAK5628793.1"/>
    <property type="molecule type" value="Genomic_DNA"/>
</dbReference>
<dbReference type="AlphaFoldDB" id="A0AAN7Z6I3"/>
<protein>
    <submittedName>
        <fullName evidence="1">Uncharacterized protein</fullName>
    </submittedName>
</protein>
<name>A0AAN7Z6I3_9PEZI</name>
<accession>A0AAN7Z6I3</accession>
<keyword evidence="2" id="KW-1185">Reference proteome</keyword>
<dbReference type="Proteomes" id="UP001305414">
    <property type="component" value="Unassembled WGS sequence"/>
</dbReference>
<comment type="caution">
    <text evidence="1">The sequence shown here is derived from an EMBL/GenBank/DDBJ whole genome shotgun (WGS) entry which is preliminary data.</text>
</comment>
<organism evidence="1 2">
    <name type="scientific">Xylaria bambusicola</name>
    <dbReference type="NCBI Taxonomy" id="326684"/>
    <lineage>
        <taxon>Eukaryota</taxon>
        <taxon>Fungi</taxon>
        <taxon>Dikarya</taxon>
        <taxon>Ascomycota</taxon>
        <taxon>Pezizomycotina</taxon>
        <taxon>Sordariomycetes</taxon>
        <taxon>Xylariomycetidae</taxon>
        <taxon>Xylariales</taxon>
        <taxon>Xylariaceae</taxon>
        <taxon>Xylaria</taxon>
    </lineage>
</organism>
<proteinExistence type="predicted"/>
<gene>
    <name evidence="1" type="ORF">RRF57_004508</name>
</gene>
<evidence type="ECO:0000313" key="2">
    <source>
        <dbReference type="Proteomes" id="UP001305414"/>
    </source>
</evidence>
<evidence type="ECO:0000313" key="1">
    <source>
        <dbReference type="EMBL" id="KAK5628793.1"/>
    </source>
</evidence>